<dbReference type="RefSeq" id="WP_078741858.1">
    <property type="nucleotide sequence ID" value="NZ_MSDF01000031.1"/>
</dbReference>
<dbReference type="NCBIfam" id="TIGR04430">
    <property type="entry name" value="OM_asym_MlaD"/>
    <property type="match status" value="1"/>
</dbReference>
<dbReference type="InterPro" id="IPR052336">
    <property type="entry name" value="MlaD_Phospholipid_Transporter"/>
</dbReference>
<dbReference type="PANTHER" id="PTHR33371:SF4">
    <property type="entry name" value="INTERMEMBRANE PHOSPHOLIPID TRANSPORT SYSTEM BINDING PROTEIN MLAD"/>
    <property type="match status" value="1"/>
</dbReference>
<comment type="caution">
    <text evidence="2">The sequence shown here is derived from an EMBL/GenBank/DDBJ whole genome shotgun (WGS) entry which is preliminary data.</text>
</comment>
<dbReference type="InterPro" id="IPR003399">
    <property type="entry name" value="Mce/MlaD"/>
</dbReference>
<dbReference type="OrthoDB" id="9788420at2"/>
<reference evidence="2 3" key="1">
    <citation type="submission" date="2016-12" db="EMBL/GenBank/DDBJ databases">
        <title>Draft genome sequences of seven strains of Pseudomonas fluorescens that produce 4-formylaminooxyvinylglycine.</title>
        <authorList>
            <person name="Okrent R.A."/>
            <person name="Manning V.A."/>
            <person name="Trippe K.M."/>
        </authorList>
    </citation>
    <scope>NUCLEOTIDE SEQUENCE [LARGE SCALE GENOMIC DNA]</scope>
    <source>
        <strain evidence="2 3">P5A</strain>
    </source>
</reference>
<feature type="domain" description="Mce/MlaD" evidence="1">
    <location>
        <begin position="41"/>
        <end position="117"/>
    </location>
</feature>
<dbReference type="PANTHER" id="PTHR33371">
    <property type="entry name" value="INTERMEMBRANE PHOSPHOLIPID TRANSPORT SYSTEM BINDING PROTEIN MLAD-RELATED"/>
    <property type="match status" value="1"/>
</dbReference>
<name>A0A1T2YCL8_PSEFL</name>
<dbReference type="Pfam" id="PF02470">
    <property type="entry name" value="MlaD"/>
    <property type="match status" value="1"/>
</dbReference>
<organism evidence="2 3">
    <name type="scientific">Pseudomonas fluorescens</name>
    <dbReference type="NCBI Taxonomy" id="294"/>
    <lineage>
        <taxon>Bacteria</taxon>
        <taxon>Pseudomonadati</taxon>
        <taxon>Pseudomonadota</taxon>
        <taxon>Gammaproteobacteria</taxon>
        <taxon>Pseudomonadales</taxon>
        <taxon>Pseudomonadaceae</taxon>
        <taxon>Pseudomonas</taxon>
    </lineage>
</organism>
<dbReference type="Proteomes" id="UP000190965">
    <property type="component" value="Unassembled WGS sequence"/>
</dbReference>
<dbReference type="InterPro" id="IPR030970">
    <property type="entry name" value="ABC_MlaD"/>
</dbReference>
<dbReference type="GO" id="GO:0005543">
    <property type="term" value="F:phospholipid binding"/>
    <property type="evidence" value="ECO:0007669"/>
    <property type="project" value="TreeGrafter"/>
</dbReference>
<proteinExistence type="predicted"/>
<evidence type="ECO:0000313" key="2">
    <source>
        <dbReference type="EMBL" id="OPA89785.1"/>
    </source>
</evidence>
<gene>
    <name evidence="2" type="ORF">BFW87_22215</name>
</gene>
<dbReference type="EMBL" id="MSDF01000031">
    <property type="protein sequence ID" value="OPA89785.1"/>
    <property type="molecule type" value="Genomic_DNA"/>
</dbReference>
<sequence>MKKHSKGISVSLFLLAGLLALLFLALRVSGKSTSPSAGTFELYANFEGVAGLTLNAKVSMAGVVVGHVSAIGLDPDSFSARVTMQMNEGMEGLPTDSTASVLTSGLVGKKYIGLSMGKKTTLLSAGSTIYDTQSSFVLEDVIGKFLLNTVNNNDE</sequence>
<dbReference type="GO" id="GO:0005548">
    <property type="term" value="F:phospholipid transporter activity"/>
    <property type="evidence" value="ECO:0007669"/>
    <property type="project" value="TreeGrafter"/>
</dbReference>
<protein>
    <submittedName>
        <fullName evidence="2">Outer membrane lipid asymmetry maintenance protein MlaD</fullName>
    </submittedName>
</protein>
<dbReference type="AlphaFoldDB" id="A0A1T2YCL8"/>
<evidence type="ECO:0000259" key="1">
    <source>
        <dbReference type="Pfam" id="PF02470"/>
    </source>
</evidence>
<evidence type="ECO:0000313" key="3">
    <source>
        <dbReference type="Proteomes" id="UP000190965"/>
    </source>
</evidence>
<accession>A0A1T2YCL8</accession>